<reference evidence="3" key="1">
    <citation type="submission" date="2013-09" db="EMBL/GenBank/DDBJ databases">
        <title>Corchorus olitorius genome sequencing.</title>
        <authorList>
            <person name="Alam M."/>
            <person name="Haque M.S."/>
            <person name="Islam M.S."/>
            <person name="Emdad E.M."/>
            <person name="Islam M.M."/>
            <person name="Ahmed B."/>
            <person name="Halim A."/>
            <person name="Hossen Q.M.M."/>
            <person name="Hossain M.Z."/>
            <person name="Ahmed R."/>
            <person name="Khan M.M."/>
            <person name="Islam R."/>
            <person name="Rashid M.M."/>
            <person name="Khan S.A."/>
            <person name="Rahman M.S."/>
            <person name="Alam M."/>
            <person name="Yahiya A.S."/>
            <person name="Khan M.S."/>
            <person name="Azam M.S."/>
            <person name="Haque T."/>
            <person name="Lashkar M.Z.H."/>
            <person name="Akhand A.I."/>
            <person name="Morshed G."/>
            <person name="Roy S."/>
            <person name="Uddin K.S."/>
            <person name="Rabeya T."/>
            <person name="Hossain A.S."/>
            <person name="Chowdhury A."/>
            <person name="Snigdha A.R."/>
            <person name="Mortoza M.S."/>
            <person name="Matin S.A."/>
            <person name="Hoque S.M.E."/>
            <person name="Islam M.K."/>
            <person name="Roy D.K."/>
            <person name="Haider R."/>
            <person name="Moosa M.M."/>
            <person name="Elias S.M."/>
            <person name="Hasan A.M."/>
            <person name="Jahan S."/>
            <person name="Shafiuddin M."/>
            <person name="Mahmood N."/>
            <person name="Shommy N.S."/>
        </authorList>
    </citation>
    <scope>NUCLEOTIDE SEQUENCE [LARGE SCALE GENOMIC DNA]</scope>
    <source>
        <strain evidence="3">cv. O-4</strain>
    </source>
</reference>
<dbReference type="OrthoDB" id="1068731at2759"/>
<dbReference type="InterPro" id="IPR044750">
    <property type="entry name" value="C2_SRC2/BAP"/>
</dbReference>
<dbReference type="PANTHER" id="PTHR32246:SF28">
    <property type="entry name" value="C2 DOMAIN-CONTAINING PROTEIN"/>
    <property type="match status" value="1"/>
</dbReference>
<proteinExistence type="predicted"/>
<dbReference type="InterPro" id="IPR035892">
    <property type="entry name" value="C2_domain_sf"/>
</dbReference>
<keyword evidence="3" id="KW-1185">Reference proteome</keyword>
<comment type="caution">
    <text evidence="2">The sequence shown here is derived from an EMBL/GenBank/DDBJ whole genome shotgun (WGS) entry which is preliminary data.</text>
</comment>
<dbReference type="EMBL" id="AWUE01012819">
    <property type="protein sequence ID" value="OMP08284.1"/>
    <property type="molecule type" value="Genomic_DNA"/>
</dbReference>
<dbReference type="Proteomes" id="UP000187203">
    <property type="component" value="Unassembled WGS sequence"/>
</dbReference>
<dbReference type="SMART" id="SM00239">
    <property type="entry name" value="C2"/>
    <property type="match status" value="1"/>
</dbReference>
<dbReference type="SUPFAM" id="SSF49562">
    <property type="entry name" value="C2 domain (Calcium/lipid-binding domain, CaLB)"/>
    <property type="match status" value="1"/>
</dbReference>
<evidence type="ECO:0000313" key="3">
    <source>
        <dbReference type="Proteomes" id="UP000187203"/>
    </source>
</evidence>
<dbReference type="STRING" id="93759.A0A1R3KMI9"/>
<evidence type="ECO:0000259" key="1">
    <source>
        <dbReference type="PROSITE" id="PS50004"/>
    </source>
</evidence>
<name>A0A1R3KMI9_9ROSI</name>
<sequence length="248" mass="28816">MEWRCLELKVISCKDLKAFNFFQKLSVYSVVSIVMSDEQAKKKKKKKDEEQQCEFPQRQRQKTCIDKSGNKNPEWNHVFQFDLKSSLGSDQDMGKGNLFLKFDLRRQGFGFVPTSIGEVLVPLKDLVHEFRGVVRFVSYQVRNSDGKPNGVLNFSYKLMANDSQKVVYPKLDLELEDHHHHHLLNNNKIKYPSLDVDDVSHNIPVFPPHQSQPNSKAIVLPMHLVHPYSRSPLPPQYPHQHIATYYTN</sequence>
<dbReference type="CDD" id="cd04051">
    <property type="entry name" value="C2_SRC2_like"/>
    <property type="match status" value="1"/>
</dbReference>
<dbReference type="InterPro" id="IPR000008">
    <property type="entry name" value="C2_dom"/>
</dbReference>
<organism evidence="2 3">
    <name type="scientific">Corchorus olitorius</name>
    <dbReference type="NCBI Taxonomy" id="93759"/>
    <lineage>
        <taxon>Eukaryota</taxon>
        <taxon>Viridiplantae</taxon>
        <taxon>Streptophyta</taxon>
        <taxon>Embryophyta</taxon>
        <taxon>Tracheophyta</taxon>
        <taxon>Spermatophyta</taxon>
        <taxon>Magnoliopsida</taxon>
        <taxon>eudicotyledons</taxon>
        <taxon>Gunneridae</taxon>
        <taxon>Pentapetalae</taxon>
        <taxon>rosids</taxon>
        <taxon>malvids</taxon>
        <taxon>Malvales</taxon>
        <taxon>Malvaceae</taxon>
        <taxon>Grewioideae</taxon>
        <taxon>Apeibeae</taxon>
        <taxon>Corchorus</taxon>
    </lineage>
</organism>
<accession>A0A1R3KMI9</accession>
<dbReference type="PANTHER" id="PTHR32246">
    <property type="entry name" value="INGRESSION PROTEIN FIC1"/>
    <property type="match status" value="1"/>
</dbReference>
<feature type="domain" description="C2" evidence="1">
    <location>
        <begin position="1"/>
        <end position="137"/>
    </location>
</feature>
<dbReference type="AlphaFoldDB" id="A0A1R3KMI9"/>
<dbReference type="GO" id="GO:0006952">
    <property type="term" value="P:defense response"/>
    <property type="evidence" value="ECO:0007669"/>
    <property type="project" value="InterPro"/>
</dbReference>
<evidence type="ECO:0000313" key="2">
    <source>
        <dbReference type="EMBL" id="OMP08284.1"/>
    </source>
</evidence>
<dbReference type="PROSITE" id="PS50004">
    <property type="entry name" value="C2"/>
    <property type="match status" value="1"/>
</dbReference>
<dbReference type="Gene3D" id="2.60.40.150">
    <property type="entry name" value="C2 domain"/>
    <property type="match status" value="1"/>
</dbReference>
<protein>
    <submittedName>
        <fullName evidence="2">C2 calcium-dependent membrane targeting</fullName>
    </submittedName>
</protein>
<gene>
    <name evidence="2" type="ORF">COLO4_06613</name>
</gene>
<dbReference type="Pfam" id="PF00168">
    <property type="entry name" value="C2"/>
    <property type="match status" value="1"/>
</dbReference>